<evidence type="ECO:0000313" key="3">
    <source>
        <dbReference type="Proteomes" id="UP001295423"/>
    </source>
</evidence>
<protein>
    <submittedName>
        <fullName evidence="2">Uncharacterized protein</fullName>
    </submittedName>
</protein>
<gene>
    <name evidence="2" type="ORF">CYCCA115_LOCUS2236</name>
</gene>
<feature type="region of interest" description="Disordered" evidence="1">
    <location>
        <begin position="1"/>
        <end position="46"/>
    </location>
</feature>
<accession>A0AAD2CNR7</accession>
<keyword evidence="3" id="KW-1185">Reference proteome</keyword>
<feature type="compositionally biased region" description="Basic and acidic residues" evidence="1">
    <location>
        <begin position="31"/>
        <end position="45"/>
    </location>
</feature>
<name>A0AAD2CNR7_9STRA</name>
<evidence type="ECO:0000313" key="2">
    <source>
        <dbReference type="EMBL" id="CAJ1931099.1"/>
    </source>
</evidence>
<dbReference type="AlphaFoldDB" id="A0AAD2CNR7"/>
<dbReference type="EMBL" id="CAKOGP040000125">
    <property type="protein sequence ID" value="CAJ1931099.1"/>
    <property type="molecule type" value="Genomic_DNA"/>
</dbReference>
<feature type="compositionally biased region" description="Polar residues" evidence="1">
    <location>
        <begin position="1"/>
        <end position="13"/>
    </location>
</feature>
<proteinExistence type="predicted"/>
<evidence type="ECO:0000256" key="1">
    <source>
        <dbReference type="SAM" id="MobiDB-lite"/>
    </source>
</evidence>
<organism evidence="2 3">
    <name type="scientific">Cylindrotheca closterium</name>
    <dbReference type="NCBI Taxonomy" id="2856"/>
    <lineage>
        <taxon>Eukaryota</taxon>
        <taxon>Sar</taxon>
        <taxon>Stramenopiles</taxon>
        <taxon>Ochrophyta</taxon>
        <taxon>Bacillariophyta</taxon>
        <taxon>Bacillariophyceae</taxon>
        <taxon>Bacillariophycidae</taxon>
        <taxon>Bacillariales</taxon>
        <taxon>Bacillariaceae</taxon>
        <taxon>Cylindrotheca</taxon>
    </lineage>
</organism>
<reference evidence="2" key="1">
    <citation type="submission" date="2023-08" db="EMBL/GenBank/DDBJ databases">
        <authorList>
            <person name="Audoor S."/>
            <person name="Bilcke G."/>
        </authorList>
    </citation>
    <scope>NUCLEOTIDE SEQUENCE</scope>
</reference>
<sequence>MFEESFTTLSSMSEKPLHKSEEDNSNSSCNSDDKSPVSREQEMKRKLAATRNMKMLARHEDINPLPEDDGIGAFNMIPGALNTDMFDSDVFGDLDF</sequence>
<comment type="caution">
    <text evidence="2">The sequence shown here is derived from an EMBL/GenBank/DDBJ whole genome shotgun (WGS) entry which is preliminary data.</text>
</comment>
<dbReference type="Proteomes" id="UP001295423">
    <property type="component" value="Unassembled WGS sequence"/>
</dbReference>